<sequence>MKKTCTQYAAWCEKKGTLLNFVCSEINLAVVPIDTWWIDTGATTHVSVTMQGCLRSRMPTDGERYIYVGNGNKVAVKAIGLFRLQLDSGYFQVCIECIKGKQTNMKKKNANRCSDVLELIHTDICGPFPTPSWNGQQYFITFIDDYSRYDYLYLIHEKSQSLDVFKNFKAEVENQLSKKIKAVRSDRGGEYYGRYDGSSEQRPGPFAKYLMECGIVPQYTMPGTPSQNGVVERQNRTLKDMVRSMISHSTLPESLWGENRVPSKVVAKTPYELWTSKKPSIRHLHVWGCPAEARPYKPNEKKLDSRTSITGIQDTLEIPPAQVMEPIQVHQEVTQQPQEPQVQVPLRRSTREMRSTISDDYVVYLQEHEFDMGLEDDPISVSQVKQSSDSEKWIEAMKDEMKSMKDNGV</sequence>
<name>A0A438G5G4_VITVI</name>
<dbReference type="Pfam" id="PF00665">
    <property type="entry name" value="rve"/>
    <property type="match status" value="1"/>
</dbReference>
<evidence type="ECO:0000313" key="3">
    <source>
        <dbReference type="Proteomes" id="UP000288805"/>
    </source>
</evidence>
<gene>
    <name evidence="2" type="primary">POLX_4207</name>
    <name evidence="2" type="ORF">CK203_064173</name>
</gene>
<dbReference type="InterPro" id="IPR036397">
    <property type="entry name" value="RNaseH_sf"/>
</dbReference>
<proteinExistence type="predicted"/>
<reference evidence="2 3" key="1">
    <citation type="journal article" date="2018" name="PLoS Genet.">
        <title>Population sequencing reveals clonal diversity and ancestral inbreeding in the grapevine cultivar Chardonnay.</title>
        <authorList>
            <person name="Roach M.J."/>
            <person name="Johnson D.L."/>
            <person name="Bohlmann J."/>
            <person name="van Vuuren H.J."/>
            <person name="Jones S.J."/>
            <person name="Pretorius I.S."/>
            <person name="Schmidt S.A."/>
            <person name="Borneman A.R."/>
        </authorList>
    </citation>
    <scope>NUCLEOTIDE SEQUENCE [LARGE SCALE GENOMIC DNA]</scope>
    <source>
        <strain evidence="3">cv. Chardonnay</strain>
        <tissue evidence="2">Leaf</tissue>
    </source>
</reference>
<dbReference type="EMBL" id="QGNW01000583">
    <property type="protein sequence ID" value="RVW67447.1"/>
    <property type="molecule type" value="Genomic_DNA"/>
</dbReference>
<accession>A0A438G5G4</accession>
<dbReference type="SUPFAM" id="SSF53098">
    <property type="entry name" value="Ribonuclease H-like"/>
    <property type="match status" value="1"/>
</dbReference>
<dbReference type="Proteomes" id="UP000288805">
    <property type="component" value="Unassembled WGS sequence"/>
</dbReference>
<dbReference type="AlphaFoldDB" id="A0A438G5G4"/>
<dbReference type="PANTHER" id="PTHR42648">
    <property type="entry name" value="TRANSPOSASE, PUTATIVE-RELATED"/>
    <property type="match status" value="1"/>
</dbReference>
<dbReference type="InterPro" id="IPR012337">
    <property type="entry name" value="RNaseH-like_sf"/>
</dbReference>
<organism evidence="2 3">
    <name type="scientific">Vitis vinifera</name>
    <name type="common">Grape</name>
    <dbReference type="NCBI Taxonomy" id="29760"/>
    <lineage>
        <taxon>Eukaryota</taxon>
        <taxon>Viridiplantae</taxon>
        <taxon>Streptophyta</taxon>
        <taxon>Embryophyta</taxon>
        <taxon>Tracheophyta</taxon>
        <taxon>Spermatophyta</taxon>
        <taxon>Magnoliopsida</taxon>
        <taxon>eudicotyledons</taxon>
        <taxon>Gunneridae</taxon>
        <taxon>Pentapetalae</taxon>
        <taxon>rosids</taxon>
        <taxon>Vitales</taxon>
        <taxon>Vitaceae</taxon>
        <taxon>Viteae</taxon>
        <taxon>Vitis</taxon>
    </lineage>
</organism>
<feature type="domain" description="Integrase catalytic" evidence="1">
    <location>
        <begin position="108"/>
        <end position="298"/>
    </location>
</feature>
<dbReference type="GO" id="GO:0003676">
    <property type="term" value="F:nucleic acid binding"/>
    <property type="evidence" value="ECO:0007669"/>
    <property type="project" value="InterPro"/>
</dbReference>
<dbReference type="Gene3D" id="3.30.420.10">
    <property type="entry name" value="Ribonuclease H-like superfamily/Ribonuclease H"/>
    <property type="match status" value="1"/>
</dbReference>
<dbReference type="InterPro" id="IPR039537">
    <property type="entry name" value="Retrotran_Ty1/copia-like"/>
</dbReference>
<comment type="caution">
    <text evidence="2">The sequence shown here is derived from an EMBL/GenBank/DDBJ whole genome shotgun (WGS) entry which is preliminary data.</text>
</comment>
<dbReference type="PROSITE" id="PS50994">
    <property type="entry name" value="INTEGRASE"/>
    <property type="match status" value="1"/>
</dbReference>
<dbReference type="PANTHER" id="PTHR42648:SF28">
    <property type="entry name" value="TRANSPOSON-ENCODED PROTEIN WITH RIBONUCLEASE H-LIKE AND RETROVIRUS ZINC FINGER-LIKE DOMAINS"/>
    <property type="match status" value="1"/>
</dbReference>
<protein>
    <submittedName>
        <fullName evidence="2">Retrovirus-related Pol polyprotein from transposon TNT 1-94</fullName>
    </submittedName>
</protein>
<evidence type="ECO:0000313" key="2">
    <source>
        <dbReference type="EMBL" id="RVW67447.1"/>
    </source>
</evidence>
<evidence type="ECO:0000259" key="1">
    <source>
        <dbReference type="PROSITE" id="PS50994"/>
    </source>
</evidence>
<dbReference type="GO" id="GO:0015074">
    <property type="term" value="P:DNA integration"/>
    <property type="evidence" value="ECO:0007669"/>
    <property type="project" value="InterPro"/>
</dbReference>
<dbReference type="InterPro" id="IPR001584">
    <property type="entry name" value="Integrase_cat-core"/>
</dbReference>